<name>A0A225NHD8_9RHOB</name>
<dbReference type="InterPro" id="IPR028082">
    <property type="entry name" value="Peripla_BP_I"/>
</dbReference>
<dbReference type="PANTHER" id="PTHR30146">
    <property type="entry name" value="LACI-RELATED TRANSCRIPTIONAL REPRESSOR"/>
    <property type="match status" value="1"/>
</dbReference>
<dbReference type="SMART" id="SM00354">
    <property type="entry name" value="HTH_LACI"/>
    <property type="match status" value="1"/>
</dbReference>
<evidence type="ECO:0000313" key="6">
    <source>
        <dbReference type="EMBL" id="OWU72872.1"/>
    </source>
</evidence>
<keyword evidence="7" id="KW-1185">Reference proteome</keyword>
<dbReference type="InterPro" id="IPR046335">
    <property type="entry name" value="LacI/GalR-like_sensor"/>
</dbReference>
<dbReference type="RefSeq" id="WP_088650563.1">
    <property type="nucleotide sequence ID" value="NZ_AQQR01000005.1"/>
</dbReference>
<dbReference type="PANTHER" id="PTHR30146:SF148">
    <property type="entry name" value="HTH-TYPE TRANSCRIPTIONAL REPRESSOR PURR-RELATED"/>
    <property type="match status" value="1"/>
</dbReference>
<dbReference type="CDD" id="cd01392">
    <property type="entry name" value="HTH_LacI"/>
    <property type="match status" value="1"/>
</dbReference>
<dbReference type="Gene3D" id="1.10.260.40">
    <property type="entry name" value="lambda repressor-like DNA-binding domains"/>
    <property type="match status" value="1"/>
</dbReference>
<evidence type="ECO:0000259" key="5">
    <source>
        <dbReference type="PROSITE" id="PS50932"/>
    </source>
</evidence>
<dbReference type="Pfam" id="PF00356">
    <property type="entry name" value="LacI"/>
    <property type="match status" value="1"/>
</dbReference>
<dbReference type="InterPro" id="IPR010982">
    <property type="entry name" value="Lambda_DNA-bd_dom_sf"/>
</dbReference>
<protein>
    <submittedName>
        <fullName evidence="6">LacI family transcriptional regulator</fullName>
    </submittedName>
</protein>
<dbReference type="Pfam" id="PF13377">
    <property type="entry name" value="Peripla_BP_3"/>
    <property type="match status" value="1"/>
</dbReference>
<keyword evidence="4" id="KW-0804">Transcription</keyword>
<organism evidence="6 7">
    <name type="scientific">Marinibacterium profundimaris</name>
    <dbReference type="NCBI Taxonomy" id="1679460"/>
    <lineage>
        <taxon>Bacteria</taxon>
        <taxon>Pseudomonadati</taxon>
        <taxon>Pseudomonadota</taxon>
        <taxon>Alphaproteobacteria</taxon>
        <taxon>Rhodobacterales</taxon>
        <taxon>Paracoccaceae</taxon>
        <taxon>Marinibacterium</taxon>
    </lineage>
</organism>
<dbReference type="GO" id="GO:0003700">
    <property type="term" value="F:DNA-binding transcription factor activity"/>
    <property type="evidence" value="ECO:0007669"/>
    <property type="project" value="TreeGrafter"/>
</dbReference>
<keyword evidence="1" id="KW-0678">Repressor</keyword>
<dbReference type="EMBL" id="AQQR01000005">
    <property type="protein sequence ID" value="OWU72872.1"/>
    <property type="molecule type" value="Genomic_DNA"/>
</dbReference>
<dbReference type="OrthoDB" id="9805705at2"/>
<feature type="domain" description="HTH lacI-type" evidence="5">
    <location>
        <begin position="7"/>
        <end position="61"/>
    </location>
</feature>
<keyword evidence="3" id="KW-0238">DNA-binding</keyword>
<dbReference type="CDD" id="cd06267">
    <property type="entry name" value="PBP1_LacI_sugar_binding-like"/>
    <property type="match status" value="1"/>
</dbReference>
<comment type="caution">
    <text evidence="6">The sequence shown here is derived from an EMBL/GenBank/DDBJ whole genome shotgun (WGS) entry which is preliminary data.</text>
</comment>
<accession>A0A225NHD8</accession>
<dbReference type="GO" id="GO:0000976">
    <property type="term" value="F:transcription cis-regulatory region binding"/>
    <property type="evidence" value="ECO:0007669"/>
    <property type="project" value="TreeGrafter"/>
</dbReference>
<keyword evidence="2" id="KW-0805">Transcription regulation</keyword>
<proteinExistence type="predicted"/>
<dbReference type="AlphaFoldDB" id="A0A225NHD8"/>
<sequence length="341" mass="38232">MVEKRIRNMEEFATVSGISRPTLSKYFHDPGSVRATTRERIESALEQYDYRPNIFAINQNRKLTKTIGILVPYLSDPFFAEMVRLIERLCIDAGYWPVVFSAHGETELENNALATLESLRPAGALIAPLGRSSDFEVVERFTEEVPTVVFDSNLEVGKAFVGNDNVQSIGLIVDYLCRTGEPPCFFEMPPVNPNANRRRDTYVQSMERLGHQPQVVSVRGGDWDFERIGLDEGMRLISERALPSDTILCSNDRLAIGLIAAAYQKGLRVGHGPGCALRIAGHDDHPWAQFSCPPLTTVAQDYRAVAERSVEILFKLIDGEDLGEERQMHYFQGRLVLRASA</sequence>
<dbReference type="PROSITE" id="PS50932">
    <property type="entry name" value="HTH_LACI_2"/>
    <property type="match status" value="1"/>
</dbReference>
<evidence type="ECO:0000256" key="1">
    <source>
        <dbReference type="ARBA" id="ARBA00022491"/>
    </source>
</evidence>
<dbReference type="Gene3D" id="3.40.50.2300">
    <property type="match status" value="2"/>
</dbReference>
<evidence type="ECO:0000313" key="7">
    <source>
        <dbReference type="Proteomes" id="UP000215377"/>
    </source>
</evidence>
<dbReference type="Proteomes" id="UP000215377">
    <property type="component" value="Unassembled WGS sequence"/>
</dbReference>
<evidence type="ECO:0000256" key="2">
    <source>
        <dbReference type="ARBA" id="ARBA00023015"/>
    </source>
</evidence>
<evidence type="ECO:0000256" key="4">
    <source>
        <dbReference type="ARBA" id="ARBA00023163"/>
    </source>
</evidence>
<evidence type="ECO:0000256" key="3">
    <source>
        <dbReference type="ARBA" id="ARBA00023125"/>
    </source>
</evidence>
<dbReference type="SUPFAM" id="SSF47413">
    <property type="entry name" value="lambda repressor-like DNA-binding domains"/>
    <property type="match status" value="1"/>
</dbReference>
<gene>
    <name evidence="6" type="ORF">ATO3_14340</name>
</gene>
<dbReference type="InterPro" id="IPR000843">
    <property type="entry name" value="HTH_LacI"/>
</dbReference>
<dbReference type="SUPFAM" id="SSF53822">
    <property type="entry name" value="Periplasmic binding protein-like I"/>
    <property type="match status" value="1"/>
</dbReference>
<reference evidence="6 7" key="1">
    <citation type="submission" date="2013-04" db="EMBL/GenBank/DDBJ databases">
        <title>Oceanicola sp. 22II1-22F33 Genome Sequencing.</title>
        <authorList>
            <person name="Lai Q."/>
            <person name="Li G."/>
            <person name="Shao Z."/>
        </authorList>
    </citation>
    <scope>NUCLEOTIDE SEQUENCE [LARGE SCALE GENOMIC DNA]</scope>
    <source>
        <strain evidence="6 7">22II1-22F33</strain>
    </source>
</reference>